<keyword evidence="1" id="KW-0545">Nucleotide biosynthesis</keyword>
<dbReference type="PANTHER" id="PTHR11086:SF18">
    <property type="entry name" value="DEOXYCYTIDYLATE DEAMINASE"/>
    <property type="match status" value="1"/>
</dbReference>
<evidence type="ECO:0000313" key="6">
    <source>
        <dbReference type="EnsemblMetazoa" id="Aqu2.1.00753_001"/>
    </source>
</evidence>
<evidence type="ECO:0000256" key="2">
    <source>
        <dbReference type="ARBA" id="ARBA00022801"/>
    </source>
</evidence>
<dbReference type="InterPro" id="IPR016193">
    <property type="entry name" value="Cytidine_deaminase-like"/>
</dbReference>
<name>A0A1X7SFA6_AMPQE</name>
<reference evidence="6" key="1">
    <citation type="submission" date="2017-05" db="UniProtKB">
        <authorList>
            <consortium name="EnsemblMetazoa"/>
        </authorList>
    </citation>
    <scope>IDENTIFICATION</scope>
</reference>
<dbReference type="Gene3D" id="3.40.140.10">
    <property type="entry name" value="Cytidine Deaminase, domain 2"/>
    <property type="match status" value="1"/>
</dbReference>
<feature type="domain" description="CMP/dCMP-type deaminase" evidence="5">
    <location>
        <begin position="1"/>
        <end position="82"/>
    </location>
</feature>
<dbReference type="AlphaFoldDB" id="A0A1X7SFA6"/>
<dbReference type="OrthoDB" id="6710946at2759"/>
<keyword evidence="2" id="KW-0378">Hydrolase</keyword>
<evidence type="ECO:0000256" key="3">
    <source>
        <dbReference type="ARBA" id="ARBA00038938"/>
    </source>
</evidence>
<organism evidence="6">
    <name type="scientific">Amphimedon queenslandica</name>
    <name type="common">Sponge</name>
    <dbReference type="NCBI Taxonomy" id="400682"/>
    <lineage>
        <taxon>Eukaryota</taxon>
        <taxon>Metazoa</taxon>
        <taxon>Porifera</taxon>
        <taxon>Demospongiae</taxon>
        <taxon>Heteroscleromorpha</taxon>
        <taxon>Haplosclerida</taxon>
        <taxon>Niphatidae</taxon>
        <taxon>Amphimedon</taxon>
    </lineage>
</organism>
<proteinExistence type="predicted"/>
<evidence type="ECO:0000256" key="4">
    <source>
        <dbReference type="ARBA" id="ARBA00041763"/>
    </source>
</evidence>
<dbReference type="EC" id="3.5.4.12" evidence="3"/>
<dbReference type="InParanoid" id="A0A1X7SFA6"/>
<dbReference type="GO" id="GO:0004132">
    <property type="term" value="F:dCMP deaminase activity"/>
    <property type="evidence" value="ECO:0007669"/>
    <property type="project" value="TreeGrafter"/>
</dbReference>
<dbReference type="PANTHER" id="PTHR11086">
    <property type="entry name" value="DEOXYCYTIDYLATE DEAMINASE-RELATED"/>
    <property type="match status" value="1"/>
</dbReference>
<dbReference type="GO" id="GO:0005737">
    <property type="term" value="C:cytoplasm"/>
    <property type="evidence" value="ECO:0007669"/>
    <property type="project" value="TreeGrafter"/>
</dbReference>
<dbReference type="OMA" id="RCHAISN"/>
<dbReference type="eggNOG" id="KOG3127">
    <property type="taxonomic scope" value="Eukaryota"/>
</dbReference>
<dbReference type="SUPFAM" id="SSF53927">
    <property type="entry name" value="Cytidine deaminase-like"/>
    <property type="match status" value="1"/>
</dbReference>
<sequence length="112" mass="12945">MESHTLNIKVNRCHAISNAMVWANRHNLNDCILYTVTYPCNKCAQLIIQSRMSHVHYMNKWQCDGSETTYSQKLLSEAGISCREYLPMKDIEIDFRRMDPALFDGSTGLENL</sequence>
<dbReference type="InterPro" id="IPR015517">
    <property type="entry name" value="dCMP_deaminase-rel"/>
</dbReference>
<dbReference type="STRING" id="400682.A0A1X7SFA6"/>
<evidence type="ECO:0000256" key="1">
    <source>
        <dbReference type="ARBA" id="ARBA00022727"/>
    </source>
</evidence>
<accession>A0A1X7SFA6</accession>
<dbReference type="Pfam" id="PF00383">
    <property type="entry name" value="dCMP_cyt_deam_1"/>
    <property type="match status" value="1"/>
</dbReference>
<protein>
    <recommendedName>
        <fullName evidence="4">dCMP deaminase</fullName>
        <ecNumber evidence="3">3.5.4.12</ecNumber>
    </recommendedName>
    <alternativeName>
        <fullName evidence="4">dCMP deaminase</fullName>
    </alternativeName>
</protein>
<dbReference type="PROSITE" id="PS51747">
    <property type="entry name" value="CYT_DCMP_DEAMINASES_2"/>
    <property type="match status" value="1"/>
</dbReference>
<evidence type="ECO:0000259" key="5">
    <source>
        <dbReference type="PROSITE" id="PS51747"/>
    </source>
</evidence>
<dbReference type="InterPro" id="IPR002125">
    <property type="entry name" value="CMP_dCMP_dom"/>
</dbReference>
<dbReference type="EnsemblMetazoa" id="Aqu2.1.00753_001">
    <property type="protein sequence ID" value="Aqu2.1.00753_001"/>
    <property type="gene ID" value="Aqu2.1.00753"/>
</dbReference>